<dbReference type="PANTHER" id="PTHR47506:SF3">
    <property type="entry name" value="HTH-TYPE TRANSCRIPTIONAL REGULATOR LMRA"/>
    <property type="match status" value="1"/>
</dbReference>
<reference evidence="4 5" key="1">
    <citation type="submission" date="2019-04" db="EMBL/GenBank/DDBJ databases">
        <title>Bacillus sediminilitoris sp. nov., isolated from a tidal flat sediment on the East China Sea.</title>
        <authorList>
            <person name="Wei Y."/>
            <person name="Mao H."/>
            <person name="Fang J."/>
        </authorList>
    </citation>
    <scope>NUCLEOTIDE SEQUENCE [LARGE SCALE GENOMIC DNA]</scope>
    <source>
        <strain evidence="4 5">DSL-17</strain>
    </source>
</reference>
<dbReference type="InterPro" id="IPR054156">
    <property type="entry name" value="YxaF_TetR_C"/>
</dbReference>
<evidence type="ECO:0000256" key="3">
    <source>
        <dbReference type="ARBA" id="ARBA00023163"/>
    </source>
</evidence>
<dbReference type="OrthoDB" id="9810023at2"/>
<dbReference type="EMBL" id="SSNT01000002">
    <property type="protein sequence ID" value="THF82461.1"/>
    <property type="molecule type" value="Genomic_DNA"/>
</dbReference>
<evidence type="ECO:0000313" key="5">
    <source>
        <dbReference type="Proteomes" id="UP000310334"/>
    </source>
</evidence>
<dbReference type="GO" id="GO:0003677">
    <property type="term" value="F:DNA binding"/>
    <property type="evidence" value="ECO:0007669"/>
    <property type="project" value="UniProtKB-UniRule"/>
</dbReference>
<keyword evidence="2" id="KW-0238">DNA-binding</keyword>
<keyword evidence="5" id="KW-1185">Reference proteome</keyword>
<protein>
    <submittedName>
        <fullName evidence="4">TetR/AcrR family transcriptional regulator</fullName>
    </submittedName>
</protein>
<dbReference type="RefSeq" id="WP_136351758.1">
    <property type="nucleotide sequence ID" value="NZ_CP046266.1"/>
</dbReference>
<comment type="caution">
    <text evidence="4">The sequence shown here is derived from an EMBL/GenBank/DDBJ whole genome shotgun (WGS) entry which is preliminary data.</text>
</comment>
<sequence>MDTKSLIIEIATTLFQQKGYKGVGLNEILKVCYVTKGSFYHHFPNGKEELLIACLQLMEEAITKDIEDIFNQFQTTQEAIHAMIEKLVDDFEREGTITGYTFSSMVSEMASLSESVRNACSSLYTKIQEIYSNKLVEDGFSKEMGYSIALMMTAFIEGGMMLCITQNASAPLKTISDVLPYLLKENE</sequence>
<dbReference type="SUPFAM" id="SSF48498">
    <property type="entry name" value="Tetracyclin repressor-like, C-terminal domain"/>
    <property type="match status" value="1"/>
</dbReference>
<accession>A0A4S4C3X3</accession>
<dbReference type="InterPro" id="IPR009057">
    <property type="entry name" value="Homeodomain-like_sf"/>
</dbReference>
<dbReference type="SUPFAM" id="SSF46689">
    <property type="entry name" value="Homeodomain-like"/>
    <property type="match status" value="1"/>
</dbReference>
<keyword evidence="3" id="KW-0804">Transcription</keyword>
<evidence type="ECO:0000256" key="2">
    <source>
        <dbReference type="ARBA" id="ARBA00023125"/>
    </source>
</evidence>
<dbReference type="PROSITE" id="PS50977">
    <property type="entry name" value="HTH_TETR_2"/>
    <property type="match status" value="1"/>
</dbReference>
<dbReference type="Pfam" id="PF00440">
    <property type="entry name" value="TetR_N"/>
    <property type="match status" value="1"/>
</dbReference>
<dbReference type="AlphaFoldDB" id="A0A4S4C3X3"/>
<dbReference type="Pfam" id="PF21993">
    <property type="entry name" value="TetR_C_13_2"/>
    <property type="match status" value="1"/>
</dbReference>
<dbReference type="PANTHER" id="PTHR47506">
    <property type="entry name" value="TRANSCRIPTIONAL REGULATORY PROTEIN"/>
    <property type="match status" value="1"/>
</dbReference>
<dbReference type="InterPro" id="IPR036271">
    <property type="entry name" value="Tet_transcr_reg_TetR-rel_C_sf"/>
</dbReference>
<dbReference type="Proteomes" id="UP000310334">
    <property type="component" value="Unassembled WGS sequence"/>
</dbReference>
<gene>
    <name evidence="4" type="ORF">E6W99_03270</name>
</gene>
<name>A0A4S4C3X3_9BACI</name>
<dbReference type="PRINTS" id="PR00455">
    <property type="entry name" value="HTHTETR"/>
</dbReference>
<proteinExistence type="predicted"/>
<evidence type="ECO:0000313" key="4">
    <source>
        <dbReference type="EMBL" id="THF82461.1"/>
    </source>
</evidence>
<dbReference type="InterPro" id="IPR001647">
    <property type="entry name" value="HTH_TetR"/>
</dbReference>
<dbReference type="Gene3D" id="1.10.357.10">
    <property type="entry name" value="Tetracycline Repressor, domain 2"/>
    <property type="match status" value="1"/>
</dbReference>
<organism evidence="4 5">
    <name type="scientific">Metabacillus sediminilitoris</name>
    <dbReference type="NCBI Taxonomy" id="2567941"/>
    <lineage>
        <taxon>Bacteria</taxon>
        <taxon>Bacillati</taxon>
        <taxon>Bacillota</taxon>
        <taxon>Bacilli</taxon>
        <taxon>Bacillales</taxon>
        <taxon>Bacillaceae</taxon>
        <taxon>Metabacillus</taxon>
    </lineage>
</organism>
<keyword evidence="1" id="KW-0805">Transcription regulation</keyword>
<evidence type="ECO:0000256" key="1">
    <source>
        <dbReference type="ARBA" id="ARBA00023015"/>
    </source>
</evidence>